<keyword evidence="1" id="KW-1133">Transmembrane helix</keyword>
<feature type="transmembrane region" description="Helical" evidence="1">
    <location>
        <begin position="220"/>
        <end position="248"/>
    </location>
</feature>
<gene>
    <name evidence="2" type="ORF">EP073_04865</name>
</gene>
<dbReference type="KEGG" id="gtl:EP073_04865"/>
<proteinExistence type="predicted"/>
<protein>
    <submittedName>
        <fullName evidence="2">Uncharacterized protein</fullName>
    </submittedName>
</protein>
<keyword evidence="1" id="KW-0812">Transmembrane</keyword>
<dbReference type="AlphaFoldDB" id="A0A3R5UYA6"/>
<dbReference type="EMBL" id="CP035108">
    <property type="protein sequence ID" value="QAR32758.1"/>
    <property type="molecule type" value="Genomic_DNA"/>
</dbReference>
<keyword evidence="3" id="KW-1185">Reference proteome</keyword>
<evidence type="ECO:0000256" key="1">
    <source>
        <dbReference type="SAM" id="Phobius"/>
    </source>
</evidence>
<dbReference type="RefSeq" id="WP_128466045.1">
    <property type="nucleotide sequence ID" value="NZ_CP035108.1"/>
</dbReference>
<evidence type="ECO:0000313" key="2">
    <source>
        <dbReference type="EMBL" id="QAR32758.1"/>
    </source>
</evidence>
<accession>A0A3R5UYA6</accession>
<feature type="transmembrane region" description="Helical" evidence="1">
    <location>
        <begin position="190"/>
        <end position="214"/>
    </location>
</feature>
<feature type="transmembrane region" description="Helical" evidence="1">
    <location>
        <begin position="295"/>
        <end position="315"/>
    </location>
</feature>
<feature type="transmembrane region" description="Helical" evidence="1">
    <location>
        <begin position="260"/>
        <end position="283"/>
    </location>
</feature>
<keyword evidence="1" id="KW-0472">Membrane</keyword>
<organism evidence="2 3">
    <name type="scientific">Geovibrio thiophilus</name>
    <dbReference type="NCBI Taxonomy" id="139438"/>
    <lineage>
        <taxon>Bacteria</taxon>
        <taxon>Pseudomonadati</taxon>
        <taxon>Deferribacterota</taxon>
        <taxon>Deferribacteres</taxon>
        <taxon>Deferribacterales</taxon>
        <taxon>Geovibrionaceae</taxon>
        <taxon>Geovibrio</taxon>
    </lineage>
</organism>
<sequence>MTKRKKSECSFSEYEKTTIIKYLISFKSFVTEKHPEAVVALARISKLIDIYEKSGNIVRVSQKMFYDTVKSSAINNKEYDEPKSGNPSNAVTRGFVIISSYIDEFNKFYEASNEYQIVLDGLIVSIKPNRKSISSLNTSSQKELGCESFLNKRDVNNFINNFLLALKYVVINPSKLHKLHVSNKQWHANLILLFLVLSSIFIVSLITNFAHLFMASEQEIITMILSSGFALYIHMLARYLFLMVLLCIPFKYFFKSKFNLGMLGFANVLSAFFVSMVLMQFYTRGLGTLSGRLNVYDYLAFFFVMICLAHHYVTLKSVFRLNNFKFSVAYSISTICLILTV</sequence>
<evidence type="ECO:0000313" key="3">
    <source>
        <dbReference type="Proteomes" id="UP000287502"/>
    </source>
</evidence>
<name>A0A3R5UYA6_9BACT</name>
<reference evidence="2 3" key="1">
    <citation type="submission" date="2019-01" db="EMBL/GenBank/DDBJ databases">
        <title>Geovibrio thiophilus DSM 11263, complete genome.</title>
        <authorList>
            <person name="Spring S."/>
            <person name="Bunk B."/>
            <person name="Sproer C."/>
        </authorList>
    </citation>
    <scope>NUCLEOTIDE SEQUENCE [LARGE SCALE GENOMIC DNA]</scope>
    <source>
        <strain evidence="2 3">DSM 11263</strain>
    </source>
</reference>
<dbReference type="Proteomes" id="UP000287502">
    <property type="component" value="Chromosome"/>
</dbReference>